<dbReference type="PANTHER" id="PTHR47396">
    <property type="entry name" value="TYPE I RESTRICTION ENZYME ECOKI R PROTEIN"/>
    <property type="match status" value="1"/>
</dbReference>
<dbReference type="OrthoDB" id="2121828at2759"/>
<dbReference type="Gene3D" id="2.60.40.420">
    <property type="entry name" value="Cupredoxins - blue copper proteins"/>
    <property type="match status" value="1"/>
</dbReference>
<name>A0A9W6Z9A5_9STRA</name>
<protein>
    <recommendedName>
        <fullName evidence="3">Helicase C-terminal domain-containing protein</fullName>
    </recommendedName>
</protein>
<reference evidence="4" key="1">
    <citation type="submission" date="2022-07" db="EMBL/GenBank/DDBJ databases">
        <title>Genome analysis of Parmales, a sister group of diatoms, reveals the evolutionary specialization of diatoms from phago-mixotrophs to photoautotrophs.</title>
        <authorList>
            <person name="Ban H."/>
            <person name="Sato S."/>
            <person name="Yoshikawa S."/>
            <person name="Kazumasa Y."/>
            <person name="Nakamura Y."/>
            <person name="Ichinomiya M."/>
            <person name="Saitoh K."/>
            <person name="Sato N."/>
            <person name="Blanc-Mathieu R."/>
            <person name="Endo H."/>
            <person name="Kuwata A."/>
            <person name="Ogata H."/>
        </authorList>
    </citation>
    <scope>NUCLEOTIDE SEQUENCE</scope>
</reference>
<feature type="non-terminal residue" evidence="4">
    <location>
        <position position="1"/>
    </location>
</feature>
<dbReference type="PROSITE" id="PS51194">
    <property type="entry name" value="HELICASE_CTER"/>
    <property type="match status" value="1"/>
</dbReference>
<evidence type="ECO:0000259" key="3">
    <source>
        <dbReference type="PROSITE" id="PS51194"/>
    </source>
</evidence>
<evidence type="ECO:0000256" key="1">
    <source>
        <dbReference type="ARBA" id="ARBA00022723"/>
    </source>
</evidence>
<feature type="compositionally biased region" description="Acidic residues" evidence="2">
    <location>
        <begin position="137"/>
        <end position="153"/>
    </location>
</feature>
<dbReference type="EMBL" id="BRXZ01003211">
    <property type="protein sequence ID" value="GMH49874.1"/>
    <property type="molecule type" value="Genomic_DNA"/>
</dbReference>
<dbReference type="SUPFAM" id="SSF49503">
    <property type="entry name" value="Cupredoxins"/>
    <property type="match status" value="1"/>
</dbReference>
<feature type="compositionally biased region" description="Basic and acidic residues" evidence="2">
    <location>
        <begin position="126"/>
        <end position="136"/>
    </location>
</feature>
<dbReference type="Pfam" id="PF07731">
    <property type="entry name" value="Cu-oxidase_2"/>
    <property type="match status" value="1"/>
</dbReference>
<dbReference type="PROSITE" id="PS00080">
    <property type="entry name" value="MULTICOPPER_OXIDASE2"/>
    <property type="match status" value="1"/>
</dbReference>
<evidence type="ECO:0000313" key="5">
    <source>
        <dbReference type="Proteomes" id="UP001165082"/>
    </source>
</evidence>
<dbReference type="Proteomes" id="UP001165082">
    <property type="component" value="Unassembled WGS sequence"/>
</dbReference>
<keyword evidence="5" id="KW-1185">Reference proteome</keyword>
<organism evidence="4 5">
    <name type="scientific">Triparma retinervis</name>
    <dbReference type="NCBI Taxonomy" id="2557542"/>
    <lineage>
        <taxon>Eukaryota</taxon>
        <taxon>Sar</taxon>
        <taxon>Stramenopiles</taxon>
        <taxon>Ochrophyta</taxon>
        <taxon>Bolidophyceae</taxon>
        <taxon>Parmales</taxon>
        <taxon>Triparmaceae</taxon>
        <taxon>Triparma</taxon>
    </lineage>
</organism>
<dbReference type="InterPro" id="IPR002355">
    <property type="entry name" value="Cu_oxidase_Cu_BS"/>
</dbReference>
<dbReference type="GO" id="GO:0005829">
    <property type="term" value="C:cytosol"/>
    <property type="evidence" value="ECO:0007669"/>
    <property type="project" value="TreeGrafter"/>
</dbReference>
<dbReference type="GO" id="GO:0016491">
    <property type="term" value="F:oxidoreductase activity"/>
    <property type="evidence" value="ECO:0007669"/>
    <property type="project" value="InterPro"/>
</dbReference>
<dbReference type="InterPro" id="IPR027417">
    <property type="entry name" value="P-loop_NTPase"/>
</dbReference>
<dbReference type="Pfam" id="PF00271">
    <property type="entry name" value="Helicase_C"/>
    <property type="match status" value="1"/>
</dbReference>
<proteinExistence type="predicted"/>
<dbReference type="InterPro" id="IPR001650">
    <property type="entry name" value="Helicase_C-like"/>
</dbReference>
<feature type="compositionally biased region" description="Low complexity" evidence="2">
    <location>
        <begin position="154"/>
        <end position="164"/>
    </location>
</feature>
<evidence type="ECO:0000256" key="2">
    <source>
        <dbReference type="SAM" id="MobiDB-lite"/>
    </source>
</evidence>
<feature type="domain" description="Helicase C-terminal" evidence="3">
    <location>
        <begin position="177"/>
        <end position="350"/>
    </location>
</feature>
<gene>
    <name evidence="4" type="ORF">TrRE_jg3851</name>
</gene>
<dbReference type="AlphaFoldDB" id="A0A9W6Z9A5"/>
<dbReference type="SUPFAM" id="SSF52540">
    <property type="entry name" value="P-loop containing nucleoside triphosphate hydrolases"/>
    <property type="match status" value="1"/>
</dbReference>
<feature type="region of interest" description="Disordered" evidence="2">
    <location>
        <begin position="126"/>
        <end position="167"/>
    </location>
</feature>
<comment type="caution">
    <text evidence="4">The sequence shown here is derived from an EMBL/GenBank/DDBJ whole genome shotgun (WGS) entry which is preliminary data.</text>
</comment>
<sequence length="753" mass="82931">WCISDHTRKMLASLSKHQSKDLAIQTANNAEEEGIRVRSFGSHVSTSDSGVPVGCEGGGYLIVAVANREQIDALKGEKQIEMSATFMTGDDFKGDSFTYTMQEAIDGKYISDYVVIAAVFTTTDEDNKQARDHAGNEEDAAEESLPDGLEDENSSLSSQSSHHSGTVLNLEKKRQKAVIQYIEENHISNRATLVFYNNVRDAEQAAKDLNGIGVNAETVTAATKASTRTQIRKGLSKGDIEVVCLVGCWNEGISVDEVKTIIYADPRSSQTNIIQTFSRANRLHESKPYFKVVIPVCESDFDQDKFINTVKAFAMNDERVRKAILDRNYKRFTVEVLAEEGFHEKDADEEEKDAEADRAIEILYERIFDRFESFDSPSSSVIIEDGLGRGLVVDLTSLNVKQGQTRSIEGMWKMQNYTPPLPPLQYAGKSPPSPDGNYPILDSTIFLANSKLSPTLTTATNRVRMVNAGAGDTLIVRVEGEHLAVGRDGVLFPGKPREDPMGKYVLEPGSRLDLFIFSPNATFYSDCGSGISLDWLGSKTDVNCWRGGRFTTSGPGYPLFFFSTTMPLLDLQRSKASMVDTDLTKYTNPSYYHPSQSLLSLSPHSSSEFTYYTSPTKVPSPPSLLPSSLYGFNGLPYDGSSLPSATVCLGRVYEWSIVNPTSTGHPFHMHTNHFQVASYECGDPPTGEGGGACDAAPSYEVGDWRDTVMVPSPGTIKVRFRPTDWQGDSFAHCHIFGHEDRGMAVKVKIVEDC</sequence>
<dbReference type="InterPro" id="IPR050742">
    <property type="entry name" value="Helicase_Restrict-Modif_Enz"/>
</dbReference>
<dbReference type="PANTHER" id="PTHR47396:SF1">
    <property type="entry name" value="ATP-DEPENDENT HELICASE IRC3-RELATED"/>
    <property type="match status" value="1"/>
</dbReference>
<keyword evidence="1" id="KW-0479">Metal-binding</keyword>
<dbReference type="Gene3D" id="3.40.50.300">
    <property type="entry name" value="P-loop containing nucleotide triphosphate hydrolases"/>
    <property type="match status" value="1"/>
</dbReference>
<dbReference type="GO" id="GO:0005507">
    <property type="term" value="F:copper ion binding"/>
    <property type="evidence" value="ECO:0007669"/>
    <property type="project" value="InterPro"/>
</dbReference>
<accession>A0A9W6Z9A5</accession>
<dbReference type="InterPro" id="IPR008972">
    <property type="entry name" value="Cupredoxin"/>
</dbReference>
<evidence type="ECO:0000313" key="4">
    <source>
        <dbReference type="EMBL" id="GMH49874.1"/>
    </source>
</evidence>
<dbReference type="InterPro" id="IPR011706">
    <property type="entry name" value="Cu-oxidase_C"/>
</dbReference>